<sequence length="248" mass="30365">MEWYHDCNVEYINHKEEHDLGALELSECLACEVCHPIEREVPAVFKKFWDALFKFEDTILTYNDVTLRGLLNLLKLMEYRYILEDWDVENRFQKFWEWYNTILEYDMRVVSIGYRKLSFKEPGEECKQMWDRYLPKDNIKWMVKLLKEKIEEMGGKFSNKNIQKIWDLQIRIELILTDEFLGTVWEDDLEKLGYELDVSEIRKIKELRISNSVMLTVEFMEKYFQEIKLDDKELRIKLYEWVNENTIY</sequence>
<gene>
    <name evidence="1" type="ORF">RhiirA4_454717</name>
</gene>
<dbReference type="AlphaFoldDB" id="A0A2I1G3G7"/>
<name>A0A2I1G3G7_9GLOM</name>
<evidence type="ECO:0000313" key="1">
    <source>
        <dbReference type="EMBL" id="PKY41187.1"/>
    </source>
</evidence>
<keyword evidence="2" id="KW-1185">Reference proteome</keyword>
<dbReference type="EMBL" id="LLXI01000135">
    <property type="protein sequence ID" value="PKY41187.1"/>
    <property type="molecule type" value="Genomic_DNA"/>
</dbReference>
<evidence type="ECO:0000313" key="2">
    <source>
        <dbReference type="Proteomes" id="UP000234323"/>
    </source>
</evidence>
<dbReference type="VEuPathDB" id="FungiDB:RhiirA1_476616"/>
<accession>A0A2I1G3G7</accession>
<proteinExistence type="predicted"/>
<protein>
    <submittedName>
        <fullName evidence="1">Uncharacterized protein</fullName>
    </submittedName>
</protein>
<comment type="caution">
    <text evidence="1">The sequence shown here is derived from an EMBL/GenBank/DDBJ whole genome shotgun (WGS) entry which is preliminary data.</text>
</comment>
<dbReference type="Proteomes" id="UP000234323">
    <property type="component" value="Unassembled WGS sequence"/>
</dbReference>
<reference evidence="1 2" key="1">
    <citation type="submission" date="2015-10" db="EMBL/GenBank/DDBJ databases">
        <title>Genome analyses suggest a sexual origin of heterokaryosis in a supposedly ancient asexual fungus.</title>
        <authorList>
            <person name="Ropars J."/>
            <person name="Sedzielewska K."/>
            <person name="Noel J."/>
            <person name="Charron P."/>
            <person name="Farinelli L."/>
            <person name="Marton T."/>
            <person name="Kruger M."/>
            <person name="Pelin A."/>
            <person name="Brachmann A."/>
            <person name="Corradi N."/>
        </authorList>
    </citation>
    <scope>NUCLEOTIDE SEQUENCE [LARGE SCALE GENOMIC DNA]</scope>
    <source>
        <strain evidence="1 2">A4</strain>
    </source>
</reference>
<organism evidence="1 2">
    <name type="scientific">Rhizophagus irregularis</name>
    <dbReference type="NCBI Taxonomy" id="588596"/>
    <lineage>
        <taxon>Eukaryota</taxon>
        <taxon>Fungi</taxon>
        <taxon>Fungi incertae sedis</taxon>
        <taxon>Mucoromycota</taxon>
        <taxon>Glomeromycotina</taxon>
        <taxon>Glomeromycetes</taxon>
        <taxon>Glomerales</taxon>
        <taxon>Glomeraceae</taxon>
        <taxon>Rhizophagus</taxon>
    </lineage>
</organism>